<sequence>MSRAICKGPRHRVNENNGIRSRDELHPPQTIACTSFAATLVVALLLSACGTGSRLASDGGQDQLVFPAPESASNIGGSYPLTEALRKLKPGMTKNQVASLLGRPQFQEGFFGVREWDYVLNVTNDAGTPQMVCQLKAVFTSHDAARNFYRKCGDNVETLADGKWQKYVVTPVAPVSTEASDPVSSDATVLTATPLSLEVVENPGATTK</sequence>
<evidence type="ECO:0000313" key="5">
    <source>
        <dbReference type="EMBL" id="MFK4447057.1"/>
    </source>
</evidence>
<proteinExistence type="predicted"/>
<dbReference type="RefSeq" id="WP_404612387.1">
    <property type="nucleotide sequence ID" value="NZ_JBIYDN010000031.1"/>
</dbReference>
<evidence type="ECO:0000259" key="4">
    <source>
        <dbReference type="Pfam" id="PF04355"/>
    </source>
</evidence>
<keyword evidence="1" id="KW-0732">Signal</keyword>
<reference evidence="5 6" key="1">
    <citation type="submission" date="2024-10" db="EMBL/GenBank/DDBJ databases">
        <authorList>
            <person name="Deangelis K."/>
            <person name="Huntemann M."/>
            <person name="Clum A."/>
            <person name="Wang J."/>
            <person name="Palaniappan K."/>
            <person name="Ritter S."/>
            <person name="Chen I.-M."/>
            <person name="Stamatis D."/>
            <person name="Reddy T."/>
            <person name="O'Malley R."/>
            <person name="Daum C."/>
            <person name="Ng V."/>
            <person name="Ivanova N."/>
            <person name="Kyrpides N."/>
            <person name="Woyke T."/>
        </authorList>
    </citation>
    <scope>NUCLEOTIDE SEQUENCE [LARGE SCALE GENOMIC DNA]</scope>
    <source>
        <strain evidence="5 6">GAS97</strain>
    </source>
</reference>
<dbReference type="Proteomes" id="UP001620514">
    <property type="component" value="Unassembled WGS sequence"/>
</dbReference>
<feature type="region of interest" description="Disordered" evidence="3">
    <location>
        <begin position="1"/>
        <end position="25"/>
    </location>
</feature>
<evidence type="ECO:0000256" key="3">
    <source>
        <dbReference type="SAM" id="MobiDB-lite"/>
    </source>
</evidence>
<dbReference type="Gene3D" id="3.30.1450.10">
    <property type="match status" value="1"/>
</dbReference>
<evidence type="ECO:0000313" key="6">
    <source>
        <dbReference type="Proteomes" id="UP001620514"/>
    </source>
</evidence>
<evidence type="ECO:0000256" key="1">
    <source>
        <dbReference type="ARBA" id="ARBA00022729"/>
    </source>
</evidence>
<accession>A0ABW8MZ77</accession>
<dbReference type="InterPro" id="IPR007450">
    <property type="entry name" value="BamE_dom"/>
</dbReference>
<evidence type="ECO:0000256" key="2">
    <source>
        <dbReference type="ARBA" id="ARBA00023136"/>
    </source>
</evidence>
<organism evidence="5 6">
    <name type="scientific">Caballeronia udeis</name>
    <dbReference type="NCBI Taxonomy" id="1232866"/>
    <lineage>
        <taxon>Bacteria</taxon>
        <taxon>Pseudomonadati</taxon>
        <taxon>Pseudomonadota</taxon>
        <taxon>Betaproteobacteria</taxon>
        <taxon>Burkholderiales</taxon>
        <taxon>Burkholderiaceae</taxon>
        <taxon>Caballeronia</taxon>
    </lineage>
</organism>
<dbReference type="EMBL" id="JBIYDN010000031">
    <property type="protein sequence ID" value="MFK4447057.1"/>
    <property type="molecule type" value="Genomic_DNA"/>
</dbReference>
<dbReference type="Pfam" id="PF04355">
    <property type="entry name" value="BamE"/>
    <property type="match status" value="1"/>
</dbReference>
<comment type="caution">
    <text evidence="5">The sequence shown here is derived from an EMBL/GenBank/DDBJ whole genome shotgun (WGS) entry which is preliminary data.</text>
</comment>
<feature type="domain" description="Outer membrane protein assembly factor BamE" evidence="4">
    <location>
        <begin position="77"/>
        <end position="147"/>
    </location>
</feature>
<reference evidence="5 6" key="2">
    <citation type="submission" date="2024-11" db="EMBL/GenBank/DDBJ databases">
        <title>Using genomics to understand microbial adaptation to soil warming.</title>
        <authorList>
            <person name="Deangelis K.M. PhD."/>
        </authorList>
    </citation>
    <scope>NUCLEOTIDE SEQUENCE [LARGE SCALE GENOMIC DNA]</scope>
    <source>
        <strain evidence="5 6">GAS97</strain>
    </source>
</reference>
<dbReference type="InterPro" id="IPR037873">
    <property type="entry name" value="BamE-like"/>
</dbReference>
<protein>
    <submittedName>
        <fullName evidence="5">Outer membrane protein assembly factor BamE (Lipoprotein component of BamABCDE complex)</fullName>
    </submittedName>
</protein>
<keyword evidence="6" id="KW-1185">Reference proteome</keyword>
<name>A0ABW8MZ77_9BURK</name>
<keyword evidence="2" id="KW-0472">Membrane</keyword>
<gene>
    <name evidence="5" type="ORF">ABH943_007089</name>
</gene>